<protein>
    <submittedName>
        <fullName evidence="1">Uncharacterized protein</fullName>
    </submittedName>
</protein>
<dbReference type="Ensembl" id="ENSPTIT00000008904.1">
    <property type="protein sequence ID" value="ENSPTIP00000005133.1"/>
    <property type="gene ID" value="ENSPTIG00000007452.1"/>
</dbReference>
<reference evidence="1" key="1">
    <citation type="submission" date="2025-08" db="UniProtKB">
        <authorList>
            <consortium name="Ensembl"/>
        </authorList>
    </citation>
    <scope>IDENTIFICATION</scope>
</reference>
<dbReference type="Proteomes" id="UP000675900">
    <property type="component" value="Unassembled WGS sequence"/>
</dbReference>
<reference evidence="1" key="2">
    <citation type="submission" date="2025-09" db="UniProtKB">
        <authorList>
            <consortium name="Ensembl"/>
        </authorList>
    </citation>
    <scope>IDENTIFICATION</scope>
</reference>
<dbReference type="GeneTree" id="ENSGT01000000222230"/>
<evidence type="ECO:0000313" key="2">
    <source>
        <dbReference type="Proteomes" id="UP000675900"/>
    </source>
</evidence>
<name>A0A8C9JA13_PANTA</name>
<evidence type="ECO:0000313" key="1">
    <source>
        <dbReference type="Ensembl" id="ENSPTIP00000005133.1"/>
    </source>
</evidence>
<proteinExistence type="predicted"/>
<keyword evidence="2" id="KW-1185">Reference proteome</keyword>
<dbReference type="AlphaFoldDB" id="A0A8C9JA13"/>
<accession>A0A8C9JA13</accession>
<organism evidence="1 2">
    <name type="scientific">Panthera tigris altaica</name>
    <name type="common">Siberian tiger</name>
    <dbReference type="NCBI Taxonomy" id="74533"/>
    <lineage>
        <taxon>Eukaryota</taxon>
        <taxon>Metazoa</taxon>
        <taxon>Chordata</taxon>
        <taxon>Craniata</taxon>
        <taxon>Vertebrata</taxon>
        <taxon>Euteleostomi</taxon>
        <taxon>Mammalia</taxon>
        <taxon>Eutheria</taxon>
        <taxon>Laurasiatheria</taxon>
        <taxon>Carnivora</taxon>
        <taxon>Feliformia</taxon>
        <taxon>Felidae</taxon>
        <taxon>Pantherinae</taxon>
        <taxon>Panthera</taxon>
    </lineage>
</organism>
<sequence length="55" mass="6440">MLQYQTRKEFSLLALTLSVLSRHIKTQIEKFHSQLMQLTVAKESRSVAMETDQMI</sequence>